<dbReference type="EMBL" id="BAAAZP010000202">
    <property type="protein sequence ID" value="GAA3709056.1"/>
    <property type="molecule type" value="Genomic_DNA"/>
</dbReference>
<gene>
    <name evidence="2" type="ORF">GCM10022224_088220</name>
</gene>
<keyword evidence="3" id="KW-1185">Reference proteome</keyword>
<feature type="region of interest" description="Disordered" evidence="1">
    <location>
        <begin position="1"/>
        <end position="22"/>
    </location>
</feature>
<reference evidence="3" key="1">
    <citation type="journal article" date="2019" name="Int. J. Syst. Evol. Microbiol.">
        <title>The Global Catalogue of Microorganisms (GCM) 10K type strain sequencing project: providing services to taxonomists for standard genome sequencing and annotation.</title>
        <authorList>
            <consortium name="The Broad Institute Genomics Platform"/>
            <consortium name="The Broad Institute Genome Sequencing Center for Infectious Disease"/>
            <person name="Wu L."/>
            <person name="Ma J."/>
        </authorList>
    </citation>
    <scope>NUCLEOTIDE SEQUENCE [LARGE SCALE GENOMIC DNA]</scope>
    <source>
        <strain evidence="3">JCM 16904</strain>
    </source>
</reference>
<name>A0ABP7DTU6_9ACTN</name>
<evidence type="ECO:0000313" key="3">
    <source>
        <dbReference type="Proteomes" id="UP001500902"/>
    </source>
</evidence>
<protein>
    <submittedName>
        <fullName evidence="2">Uncharacterized protein</fullName>
    </submittedName>
</protein>
<evidence type="ECO:0000313" key="2">
    <source>
        <dbReference type="EMBL" id="GAA3709056.1"/>
    </source>
</evidence>
<dbReference type="Proteomes" id="UP001500902">
    <property type="component" value="Unassembled WGS sequence"/>
</dbReference>
<organism evidence="2 3">
    <name type="scientific">Nonomuraea antimicrobica</name>
    <dbReference type="NCBI Taxonomy" id="561173"/>
    <lineage>
        <taxon>Bacteria</taxon>
        <taxon>Bacillati</taxon>
        <taxon>Actinomycetota</taxon>
        <taxon>Actinomycetes</taxon>
        <taxon>Streptosporangiales</taxon>
        <taxon>Streptosporangiaceae</taxon>
        <taxon>Nonomuraea</taxon>
    </lineage>
</organism>
<sequence length="55" mass="5804">MDKEDPTFTAPDEASGPGAGSERLRLVHEAIDAWRACGRLPGAAHAGSSDDEEPR</sequence>
<proteinExistence type="predicted"/>
<dbReference type="RefSeq" id="WP_344893071.1">
    <property type="nucleotide sequence ID" value="NZ_BAAAZP010000202.1"/>
</dbReference>
<evidence type="ECO:0000256" key="1">
    <source>
        <dbReference type="SAM" id="MobiDB-lite"/>
    </source>
</evidence>
<comment type="caution">
    <text evidence="2">The sequence shown here is derived from an EMBL/GenBank/DDBJ whole genome shotgun (WGS) entry which is preliminary data.</text>
</comment>
<accession>A0ABP7DTU6</accession>